<gene>
    <name evidence="4" type="ORF">HRI_000316700</name>
</gene>
<reference evidence="4" key="1">
    <citation type="submission" date="2023-05" db="EMBL/GenBank/DDBJ databases">
        <title>Genome and transcriptome analyses reveal genes involved in the formation of fine ridges on petal epidermal cells in Hibiscus trionum.</title>
        <authorList>
            <person name="Koshimizu S."/>
            <person name="Masuda S."/>
            <person name="Ishii T."/>
            <person name="Shirasu K."/>
            <person name="Hoshino A."/>
            <person name="Arita M."/>
        </authorList>
    </citation>
    <scope>NUCLEOTIDE SEQUENCE</scope>
    <source>
        <strain evidence="4">Hamamatsu line</strain>
    </source>
</reference>
<feature type="repeat" description="ANK" evidence="1">
    <location>
        <begin position="136"/>
        <end position="168"/>
    </location>
</feature>
<dbReference type="InterPro" id="IPR051616">
    <property type="entry name" value="Cul2-RING_E3_ligase_SR"/>
</dbReference>
<evidence type="ECO:0000313" key="5">
    <source>
        <dbReference type="Proteomes" id="UP001165190"/>
    </source>
</evidence>
<dbReference type="PANTHER" id="PTHR46224">
    <property type="entry name" value="ANKYRIN REPEAT FAMILY PROTEIN"/>
    <property type="match status" value="1"/>
</dbReference>
<dbReference type="AlphaFoldDB" id="A0A9W7GVQ2"/>
<dbReference type="OrthoDB" id="20872at2759"/>
<name>A0A9W7GVQ2_HIBTR</name>
<dbReference type="PRINTS" id="PR01415">
    <property type="entry name" value="ANKYRIN"/>
</dbReference>
<dbReference type="Pfam" id="PF00023">
    <property type="entry name" value="Ank"/>
    <property type="match status" value="1"/>
</dbReference>
<dbReference type="PROSITE" id="PS50088">
    <property type="entry name" value="ANK_REPEAT"/>
    <property type="match status" value="6"/>
</dbReference>
<dbReference type="SMART" id="SM00248">
    <property type="entry name" value="ANK"/>
    <property type="match status" value="6"/>
</dbReference>
<feature type="repeat" description="ANK" evidence="1">
    <location>
        <begin position="71"/>
        <end position="103"/>
    </location>
</feature>
<feature type="repeat" description="ANK" evidence="1">
    <location>
        <begin position="37"/>
        <end position="58"/>
    </location>
</feature>
<proteinExistence type="predicted"/>
<dbReference type="InterPro" id="IPR058209">
    <property type="entry name" value="TPR_BSK1_C"/>
</dbReference>
<feature type="repeat" description="ANK" evidence="1">
    <location>
        <begin position="104"/>
        <end position="136"/>
    </location>
</feature>
<dbReference type="InterPro" id="IPR019734">
    <property type="entry name" value="TPR_rpt"/>
</dbReference>
<dbReference type="Pfam" id="PF25575">
    <property type="entry name" value="TPR_BSK1_C"/>
    <property type="match status" value="1"/>
</dbReference>
<evidence type="ECO:0000256" key="1">
    <source>
        <dbReference type="PROSITE-ProRule" id="PRU00023"/>
    </source>
</evidence>
<dbReference type="InterPro" id="IPR036770">
    <property type="entry name" value="Ankyrin_rpt-contain_sf"/>
</dbReference>
<dbReference type="SUPFAM" id="SSF48452">
    <property type="entry name" value="TPR-like"/>
    <property type="match status" value="1"/>
</dbReference>
<keyword evidence="1" id="KW-0040">ANK repeat</keyword>
<evidence type="ECO:0000313" key="4">
    <source>
        <dbReference type="EMBL" id="GMI66474.1"/>
    </source>
</evidence>
<dbReference type="Pfam" id="PF12796">
    <property type="entry name" value="Ank_2"/>
    <property type="match status" value="2"/>
</dbReference>
<evidence type="ECO:0000256" key="2">
    <source>
        <dbReference type="PROSITE-ProRule" id="PRU00339"/>
    </source>
</evidence>
<dbReference type="SUPFAM" id="SSF48403">
    <property type="entry name" value="Ankyrin repeat"/>
    <property type="match status" value="1"/>
</dbReference>
<organism evidence="4 5">
    <name type="scientific">Hibiscus trionum</name>
    <name type="common">Flower of an hour</name>
    <dbReference type="NCBI Taxonomy" id="183268"/>
    <lineage>
        <taxon>Eukaryota</taxon>
        <taxon>Viridiplantae</taxon>
        <taxon>Streptophyta</taxon>
        <taxon>Embryophyta</taxon>
        <taxon>Tracheophyta</taxon>
        <taxon>Spermatophyta</taxon>
        <taxon>Magnoliopsida</taxon>
        <taxon>eudicotyledons</taxon>
        <taxon>Gunneridae</taxon>
        <taxon>Pentapetalae</taxon>
        <taxon>rosids</taxon>
        <taxon>malvids</taxon>
        <taxon>Malvales</taxon>
        <taxon>Malvaceae</taxon>
        <taxon>Malvoideae</taxon>
        <taxon>Hibiscus</taxon>
    </lineage>
</organism>
<evidence type="ECO:0000259" key="3">
    <source>
        <dbReference type="Pfam" id="PF25575"/>
    </source>
</evidence>
<keyword evidence="5" id="KW-1185">Reference proteome</keyword>
<dbReference type="PROSITE" id="PS50005">
    <property type="entry name" value="TPR"/>
    <property type="match status" value="1"/>
</dbReference>
<feature type="repeat" description="ANK" evidence="1">
    <location>
        <begin position="203"/>
        <end position="235"/>
    </location>
</feature>
<protein>
    <submittedName>
        <fullName evidence="4">Tetratricopeptide repeat 10</fullName>
    </submittedName>
</protein>
<dbReference type="Proteomes" id="UP001165190">
    <property type="component" value="Unassembled WGS sequence"/>
</dbReference>
<feature type="repeat" description="TPR" evidence="2">
    <location>
        <begin position="363"/>
        <end position="396"/>
    </location>
</feature>
<feature type="domain" description="Serine/threonine-protein kinase BSK1-like TPR repeats" evidence="3">
    <location>
        <begin position="294"/>
        <end position="367"/>
    </location>
</feature>
<keyword evidence="2" id="KW-0802">TPR repeat</keyword>
<sequence>MLDAAFEGNLNLFKRFAYELDAEGDLAEKIASGKDFNGRNALHVAALGGRTHVLKYLVGELKLDVNVKDDEGDTPLNCAIERNHFPTAVYLIDNGANLNAINNEGATALHLAAMEGPKKLLQLLISKGAEVNANPAAGTPLQRAAAAGKKDCVKVLLENNANPNTSSDDNFCPLVLAIFNGSIECVKLLLKAGADPNMYVERVGFRPLGIAALEWNAEIVKCLLNAGADPNVPNHLGFVPVEVAASEGNRDGVMTLYPITSPISDYPDWSVDGIMIYVHSKEKREKARQLNQHHFTESKLKGTEAVKKMDYHDAIKWYTKAINYDDMDATVYSNRSFCWARLEDGENALEDAKMCVMLSPSWPKSYYRLGVAWMLLKEFEKAADAFYDGWKLDRKNKELECAFRDAIDAQRKHG</sequence>
<dbReference type="SMART" id="SM00028">
    <property type="entry name" value="TPR"/>
    <property type="match status" value="3"/>
</dbReference>
<dbReference type="PANTHER" id="PTHR46224:SF67">
    <property type="entry name" value="HSP70-HSP90 ORGANIZING PROTEIN 3-LIKE"/>
    <property type="match status" value="1"/>
</dbReference>
<dbReference type="Gene3D" id="1.25.40.20">
    <property type="entry name" value="Ankyrin repeat-containing domain"/>
    <property type="match status" value="3"/>
</dbReference>
<dbReference type="InterPro" id="IPR002110">
    <property type="entry name" value="Ankyrin_rpt"/>
</dbReference>
<accession>A0A9W7GVQ2</accession>
<dbReference type="PROSITE" id="PS50297">
    <property type="entry name" value="ANK_REP_REGION"/>
    <property type="match status" value="6"/>
</dbReference>
<dbReference type="Gene3D" id="1.25.40.10">
    <property type="entry name" value="Tetratricopeptide repeat domain"/>
    <property type="match status" value="1"/>
</dbReference>
<dbReference type="EMBL" id="BSYR01000004">
    <property type="protein sequence ID" value="GMI66474.1"/>
    <property type="molecule type" value="Genomic_DNA"/>
</dbReference>
<feature type="repeat" description="ANK" evidence="1">
    <location>
        <begin position="169"/>
        <end position="201"/>
    </location>
</feature>
<comment type="caution">
    <text evidence="4">The sequence shown here is derived from an EMBL/GenBank/DDBJ whole genome shotgun (WGS) entry which is preliminary data.</text>
</comment>
<dbReference type="InterPro" id="IPR011990">
    <property type="entry name" value="TPR-like_helical_dom_sf"/>
</dbReference>